<dbReference type="GO" id="GO:0016020">
    <property type="term" value="C:membrane"/>
    <property type="evidence" value="ECO:0007669"/>
    <property type="project" value="UniProtKB-SubCell"/>
</dbReference>
<organism evidence="11">
    <name type="scientific">Lygus hesperus</name>
    <name type="common">Western plant bug</name>
    <dbReference type="NCBI Taxonomy" id="30085"/>
    <lineage>
        <taxon>Eukaryota</taxon>
        <taxon>Metazoa</taxon>
        <taxon>Ecdysozoa</taxon>
        <taxon>Arthropoda</taxon>
        <taxon>Hexapoda</taxon>
        <taxon>Insecta</taxon>
        <taxon>Pterygota</taxon>
        <taxon>Neoptera</taxon>
        <taxon>Paraneoptera</taxon>
        <taxon>Hemiptera</taxon>
        <taxon>Heteroptera</taxon>
        <taxon>Panheteroptera</taxon>
        <taxon>Cimicomorpha</taxon>
        <taxon>Miridae</taxon>
        <taxon>Mirini</taxon>
        <taxon>Lygus</taxon>
    </lineage>
</organism>
<reference evidence="11" key="1">
    <citation type="journal article" date="2014" name="PLoS ONE">
        <title>Transcriptome-Based Identification of ABC Transporters in the Western Tarnished Plant Bug Lygus hesperus.</title>
        <authorList>
            <person name="Hull J.J."/>
            <person name="Chaney K."/>
            <person name="Geib S.M."/>
            <person name="Fabrick J.A."/>
            <person name="Brent C.S."/>
            <person name="Walsh D."/>
            <person name="Lavine L.C."/>
        </authorList>
    </citation>
    <scope>NUCLEOTIDE SEQUENCE</scope>
</reference>
<evidence type="ECO:0000256" key="4">
    <source>
        <dbReference type="ARBA" id="ARBA00022692"/>
    </source>
</evidence>
<dbReference type="PROSITE" id="PS50929">
    <property type="entry name" value="ABC_TM1F"/>
    <property type="match status" value="1"/>
</dbReference>
<evidence type="ECO:0000256" key="2">
    <source>
        <dbReference type="ARBA" id="ARBA00009726"/>
    </source>
</evidence>
<evidence type="ECO:0000256" key="7">
    <source>
        <dbReference type="ARBA" id="ARBA00022989"/>
    </source>
</evidence>
<protein>
    <submittedName>
        <fullName evidence="11">Putative multidrug resistance-associated protein lethal(2)03659</fullName>
    </submittedName>
</protein>
<feature type="domain" description="ABC transmembrane type-1" evidence="10">
    <location>
        <begin position="1"/>
        <end position="147"/>
    </location>
</feature>
<evidence type="ECO:0000256" key="9">
    <source>
        <dbReference type="SAM" id="Phobius"/>
    </source>
</evidence>
<feature type="transmembrane region" description="Helical" evidence="9">
    <location>
        <begin position="6"/>
        <end position="24"/>
    </location>
</feature>
<dbReference type="PANTHER" id="PTHR24223:SF456">
    <property type="entry name" value="MULTIDRUG RESISTANCE-ASSOCIATED PROTEIN LETHAL(2)03659"/>
    <property type="match status" value="1"/>
</dbReference>
<evidence type="ECO:0000256" key="8">
    <source>
        <dbReference type="ARBA" id="ARBA00023136"/>
    </source>
</evidence>
<dbReference type="InterPro" id="IPR050173">
    <property type="entry name" value="ABC_transporter_C-like"/>
</dbReference>
<evidence type="ECO:0000259" key="10">
    <source>
        <dbReference type="PROSITE" id="PS50929"/>
    </source>
</evidence>
<keyword evidence="3" id="KW-0813">Transport</keyword>
<dbReference type="PANTHER" id="PTHR24223">
    <property type="entry name" value="ATP-BINDING CASSETTE SUB-FAMILY C"/>
    <property type="match status" value="1"/>
</dbReference>
<feature type="non-terminal residue" evidence="11">
    <location>
        <position position="1"/>
    </location>
</feature>
<keyword evidence="5" id="KW-0547">Nucleotide-binding</keyword>
<evidence type="ECO:0000256" key="6">
    <source>
        <dbReference type="ARBA" id="ARBA00022840"/>
    </source>
</evidence>
<evidence type="ECO:0000313" key="11">
    <source>
        <dbReference type="EMBL" id="JAG23456.1"/>
    </source>
</evidence>
<dbReference type="EMBL" id="GBHO01020148">
    <property type="protein sequence ID" value="JAG23456.1"/>
    <property type="molecule type" value="Transcribed_RNA"/>
</dbReference>
<dbReference type="InterPro" id="IPR036640">
    <property type="entry name" value="ABC1_TM_sf"/>
</dbReference>
<comment type="similarity">
    <text evidence="2">Belongs to the ABC transporter superfamily. ABCC family. Conjugate transporter (TC 3.A.1.208) subfamily.</text>
</comment>
<dbReference type="Pfam" id="PF00664">
    <property type="entry name" value="ABC_membrane"/>
    <property type="match status" value="1"/>
</dbReference>
<dbReference type="GO" id="GO:0005524">
    <property type="term" value="F:ATP binding"/>
    <property type="evidence" value="ECO:0007669"/>
    <property type="project" value="UniProtKB-KW"/>
</dbReference>
<feature type="non-terminal residue" evidence="11">
    <location>
        <position position="193"/>
    </location>
</feature>
<proteinExistence type="inferred from homology"/>
<dbReference type="GO" id="GO:0140359">
    <property type="term" value="F:ABC-type transporter activity"/>
    <property type="evidence" value="ECO:0007669"/>
    <property type="project" value="InterPro"/>
</dbReference>
<keyword evidence="4 9" id="KW-0812">Transmembrane</keyword>
<keyword evidence="6" id="KW-0067">ATP-binding</keyword>
<sequence>FGVGWPAITGSAFTILCVPLQLWISKKCSATKQKIIGKTDIRVRIMNEIISGIQVLKMYAWENPFADLISAARKEELECLKKALRYRAGGAMSLLYRTRMAVFLVLLSYVLWNGHIGSIRVYVVMGLFNIYQVPMSQLMTKGCIFLGEALTSFNRMTEFLLCREDDDSHMGETFNGGDKLNISEPSFEIDREA</sequence>
<dbReference type="InterPro" id="IPR011527">
    <property type="entry name" value="ABC1_TM_dom"/>
</dbReference>
<evidence type="ECO:0000256" key="3">
    <source>
        <dbReference type="ARBA" id="ARBA00022448"/>
    </source>
</evidence>
<reference evidence="11" key="2">
    <citation type="submission" date="2014-07" db="EMBL/GenBank/DDBJ databases">
        <authorList>
            <person name="Hull J."/>
        </authorList>
    </citation>
    <scope>NUCLEOTIDE SEQUENCE</scope>
</reference>
<comment type="subcellular location">
    <subcellularLocation>
        <location evidence="1">Membrane</location>
        <topology evidence="1">Multi-pass membrane protein</topology>
    </subcellularLocation>
</comment>
<name>A0A0A9XVP6_LYGHE</name>
<keyword evidence="7 9" id="KW-1133">Transmembrane helix</keyword>
<dbReference type="SUPFAM" id="SSF90123">
    <property type="entry name" value="ABC transporter transmembrane region"/>
    <property type="match status" value="1"/>
</dbReference>
<evidence type="ECO:0000256" key="1">
    <source>
        <dbReference type="ARBA" id="ARBA00004141"/>
    </source>
</evidence>
<dbReference type="Gene3D" id="1.20.1560.10">
    <property type="entry name" value="ABC transporter type 1, transmembrane domain"/>
    <property type="match status" value="1"/>
</dbReference>
<gene>
    <name evidence="11" type="ORF">CM83_103549</name>
</gene>
<dbReference type="AlphaFoldDB" id="A0A0A9XVP6"/>
<keyword evidence="8 9" id="KW-0472">Membrane</keyword>
<evidence type="ECO:0000256" key="5">
    <source>
        <dbReference type="ARBA" id="ARBA00022741"/>
    </source>
</evidence>
<accession>A0A0A9XVP6</accession>